<feature type="region of interest" description="Disordered" evidence="1">
    <location>
        <begin position="431"/>
        <end position="456"/>
    </location>
</feature>
<dbReference type="KEGG" id="crq:GCK72_003938"/>
<gene>
    <name evidence="3" type="ORF">GCK72_003938</name>
</gene>
<dbReference type="GO" id="GO:0045087">
    <property type="term" value="P:innate immune response"/>
    <property type="evidence" value="ECO:0007669"/>
    <property type="project" value="TreeGrafter"/>
</dbReference>
<reference evidence="3 4" key="1">
    <citation type="submission" date="2019-12" db="EMBL/GenBank/DDBJ databases">
        <title>Chromosome-level assembly of the Caenorhabditis remanei genome.</title>
        <authorList>
            <person name="Teterina A.A."/>
            <person name="Willis J.H."/>
            <person name="Phillips P.C."/>
        </authorList>
    </citation>
    <scope>NUCLEOTIDE SEQUENCE [LARGE SCALE GENOMIC DNA]</scope>
    <source>
        <strain evidence="3 4">PX506</strain>
        <tissue evidence="3">Whole organism</tissue>
    </source>
</reference>
<dbReference type="Proteomes" id="UP000483820">
    <property type="component" value="Chromosome II"/>
</dbReference>
<proteinExistence type="predicted"/>
<dbReference type="CTD" id="9800972"/>
<evidence type="ECO:0000256" key="1">
    <source>
        <dbReference type="SAM" id="MobiDB-lite"/>
    </source>
</evidence>
<evidence type="ECO:0000259" key="2">
    <source>
        <dbReference type="Pfam" id="PF25100"/>
    </source>
</evidence>
<name>A0A6A5HC71_CAERE</name>
<evidence type="ECO:0000313" key="3">
    <source>
        <dbReference type="EMBL" id="KAF1763992.1"/>
    </source>
</evidence>
<organism evidence="3 4">
    <name type="scientific">Caenorhabditis remanei</name>
    <name type="common">Caenorhabditis vulgaris</name>
    <dbReference type="NCBI Taxonomy" id="31234"/>
    <lineage>
        <taxon>Eukaryota</taxon>
        <taxon>Metazoa</taxon>
        <taxon>Ecdysozoa</taxon>
        <taxon>Nematoda</taxon>
        <taxon>Chromadorea</taxon>
        <taxon>Rhabditida</taxon>
        <taxon>Rhabditina</taxon>
        <taxon>Rhabditomorpha</taxon>
        <taxon>Rhabditoidea</taxon>
        <taxon>Rhabditidae</taxon>
        <taxon>Peloderinae</taxon>
        <taxon>Caenorhabditis</taxon>
    </lineage>
</organism>
<dbReference type="InterPro" id="IPR056711">
    <property type="entry name" value="DUF7809"/>
</dbReference>
<sequence length="456" mass="52846">MTSRITPDALRKISSDYILEKFRQQSELKDDHLIGMGQFLDENAEIDLIRVLFNNSNNLLRMYGSPEEHMKNVRVFRNFTMSYKYFGTKPTIPLYTTLLMYKSVKNDIYMAKPDFFVILEYIALDKHPFLPYLAENLSVYNAFVALFIKTKIEIVSKTLEFARFDGSAVEEIKREFLAVNEFCDPESPKFSPNNIPKKITSGSIPEFYKKAKELLPGVTEVGCGSDTLFHRLKFVYSGIPDALRADLFNALLFVFETLVKCLNDIIKKHSELFLPADMTKSPIVVRLFYGGESKFVMKSEFLKAIDSNSNYMERVDYGYETIDMKEVFEKYKDHIDRIEFIPTPILRTKHKAVPVRLVENEEFCVLAVDALFELLREIIFGIKLFQYVEEWPLSLFQQIHSVFDSNLNNQYLINLRVFNDLKKSINAAYSSSLSPPPKDVRNAKKMDSLSKISRMS</sequence>
<dbReference type="RefSeq" id="XP_053588541.1">
    <property type="nucleotide sequence ID" value="XM_053724347.1"/>
</dbReference>
<dbReference type="EMBL" id="WUAV01000002">
    <property type="protein sequence ID" value="KAF1763992.1"/>
    <property type="molecule type" value="Genomic_DNA"/>
</dbReference>
<dbReference type="PANTHER" id="PTHR21447:SF13">
    <property type="entry name" value="RING-TYPE DOMAIN-CONTAINING PROTEIN"/>
    <property type="match status" value="1"/>
</dbReference>
<feature type="compositionally biased region" description="Basic and acidic residues" evidence="1">
    <location>
        <begin position="438"/>
        <end position="448"/>
    </location>
</feature>
<dbReference type="PANTHER" id="PTHR21447">
    <property type="entry name" value="RING-TYPE DOMAIN-CONTAINING PROTEIN-RELATED"/>
    <property type="match status" value="1"/>
</dbReference>
<dbReference type="GO" id="GO:0045121">
    <property type="term" value="C:membrane raft"/>
    <property type="evidence" value="ECO:0007669"/>
    <property type="project" value="TreeGrafter"/>
</dbReference>
<dbReference type="Pfam" id="PF25100">
    <property type="entry name" value="DUF7809"/>
    <property type="match status" value="1"/>
</dbReference>
<evidence type="ECO:0000313" key="4">
    <source>
        <dbReference type="Proteomes" id="UP000483820"/>
    </source>
</evidence>
<protein>
    <recommendedName>
        <fullName evidence="2">DUF7809 domain-containing protein</fullName>
    </recommendedName>
</protein>
<dbReference type="AlphaFoldDB" id="A0A6A5HC71"/>
<accession>A0A6A5HC71</accession>
<comment type="caution">
    <text evidence="3">The sequence shown here is derived from an EMBL/GenBank/DDBJ whole genome shotgun (WGS) entry which is preliminary data.</text>
</comment>
<dbReference type="GeneID" id="9800972"/>
<feature type="domain" description="DUF7809" evidence="2">
    <location>
        <begin position="109"/>
        <end position="275"/>
    </location>
</feature>